<evidence type="ECO:0000313" key="1">
    <source>
        <dbReference type="EMBL" id="EMY60510.1"/>
    </source>
</evidence>
<dbReference type="AlphaFoldDB" id="N1VU22"/>
<reference evidence="1" key="1">
    <citation type="submission" date="2013-03" db="EMBL/GenBank/DDBJ databases">
        <authorList>
            <person name="Harkins D.M."/>
            <person name="Durkin A.S."/>
            <person name="Brinkac L.M."/>
            <person name="Haft D.H."/>
            <person name="Selengut J.D."/>
            <person name="Sanka R."/>
            <person name="DePew J."/>
            <person name="Purushe J."/>
            <person name="Hartskeerl R.A."/>
            <person name="Ahmed A."/>
            <person name="van der Linden H."/>
            <person name="Goris M.G.A."/>
            <person name="Vinetz J.M."/>
            <person name="Sutton G.G."/>
            <person name="Nierman W.C."/>
            <person name="Fouts D.E."/>
        </authorList>
    </citation>
    <scope>NUCLEOTIDE SEQUENCE [LARGE SCALE GENOMIC DNA]</scope>
    <source>
        <strain evidence="1">LT 11-33</strain>
    </source>
</reference>
<proteinExistence type="predicted"/>
<evidence type="ECO:0000313" key="2">
    <source>
        <dbReference type="Proteomes" id="UP000012371"/>
    </source>
</evidence>
<gene>
    <name evidence="1" type="ORF">LEP1GSC203_0464</name>
</gene>
<sequence>MRYIGFYVQYIRFTVFDFLPHLKTDLNLFLSSGATPTEEKQE</sequence>
<organism evidence="1 2">
    <name type="scientific">Leptospira terpstrae serovar Hualin str. LT 11-33 = ATCC 700639</name>
    <dbReference type="NCBI Taxonomy" id="1257025"/>
    <lineage>
        <taxon>Bacteria</taxon>
        <taxon>Pseudomonadati</taxon>
        <taxon>Spirochaetota</taxon>
        <taxon>Spirochaetia</taxon>
        <taxon>Leptospirales</taxon>
        <taxon>Leptospiraceae</taxon>
        <taxon>Leptospira</taxon>
    </lineage>
</organism>
<name>N1VU22_9LEPT</name>
<keyword evidence="2" id="KW-1185">Reference proteome</keyword>
<protein>
    <submittedName>
        <fullName evidence="1">Uncharacterized protein</fullName>
    </submittedName>
</protein>
<comment type="caution">
    <text evidence="1">The sequence shown here is derived from an EMBL/GenBank/DDBJ whole genome shotgun (WGS) entry which is preliminary data.</text>
</comment>
<dbReference type="Proteomes" id="UP000012371">
    <property type="component" value="Unassembled WGS sequence"/>
</dbReference>
<dbReference type="EMBL" id="AOGW02000015">
    <property type="protein sequence ID" value="EMY60510.1"/>
    <property type="molecule type" value="Genomic_DNA"/>
</dbReference>
<dbReference type="STRING" id="1257025.LEP1GSC203_0464"/>
<accession>N1VU22</accession>